<sequence length="103" mass="9923">MKLSYALIAGLVGIATLSASAIALAAPADQTTITYYSTAAKTTAVGSYTRYCNNTVSQSGTQTTYFTETSIPCAGGGGGGGGGGSGGGGGGGSCIYNPYPVCS</sequence>
<protein>
    <submittedName>
        <fullName evidence="2">Uncharacterized protein</fullName>
    </submittedName>
</protein>
<feature type="chain" id="PRO_5045438651" evidence="1">
    <location>
        <begin position="26"/>
        <end position="103"/>
    </location>
</feature>
<dbReference type="Proteomes" id="UP000620046">
    <property type="component" value="Unassembled WGS sequence"/>
</dbReference>
<dbReference type="Pfam" id="PF19806">
    <property type="entry name" value="DUF6289"/>
    <property type="match status" value="1"/>
</dbReference>
<feature type="signal peptide" evidence="1">
    <location>
        <begin position="1"/>
        <end position="25"/>
    </location>
</feature>
<gene>
    <name evidence="2" type="ORF">GCM10010981_18260</name>
</gene>
<accession>A0ABQ1FUM2</accession>
<evidence type="ECO:0000256" key="1">
    <source>
        <dbReference type="SAM" id="SignalP"/>
    </source>
</evidence>
<keyword evidence="3" id="KW-1185">Reference proteome</keyword>
<evidence type="ECO:0000313" key="3">
    <source>
        <dbReference type="Proteomes" id="UP000620046"/>
    </source>
</evidence>
<reference evidence="3" key="1">
    <citation type="journal article" date="2019" name="Int. J. Syst. Evol. Microbiol.">
        <title>The Global Catalogue of Microorganisms (GCM) 10K type strain sequencing project: providing services to taxonomists for standard genome sequencing and annotation.</title>
        <authorList>
            <consortium name="The Broad Institute Genomics Platform"/>
            <consortium name="The Broad Institute Genome Sequencing Center for Infectious Disease"/>
            <person name="Wu L."/>
            <person name="Ma J."/>
        </authorList>
    </citation>
    <scope>NUCLEOTIDE SEQUENCE [LARGE SCALE GENOMIC DNA]</scope>
    <source>
        <strain evidence="3">CGMCC 1.15439</strain>
    </source>
</reference>
<keyword evidence="1" id="KW-0732">Signal</keyword>
<dbReference type="InterPro" id="IPR046256">
    <property type="entry name" value="DUF6289"/>
</dbReference>
<dbReference type="EMBL" id="BMJA01000001">
    <property type="protein sequence ID" value="GGA29648.1"/>
    <property type="molecule type" value="Genomic_DNA"/>
</dbReference>
<dbReference type="RefSeq" id="WP_423373099.1">
    <property type="nucleotide sequence ID" value="NZ_BMJA01000001.1"/>
</dbReference>
<proteinExistence type="predicted"/>
<organism evidence="2 3">
    <name type="scientific">Dyella nitratireducens</name>
    <dbReference type="NCBI Taxonomy" id="1849580"/>
    <lineage>
        <taxon>Bacteria</taxon>
        <taxon>Pseudomonadati</taxon>
        <taxon>Pseudomonadota</taxon>
        <taxon>Gammaproteobacteria</taxon>
        <taxon>Lysobacterales</taxon>
        <taxon>Rhodanobacteraceae</taxon>
        <taxon>Dyella</taxon>
    </lineage>
</organism>
<name>A0ABQ1FUM2_9GAMM</name>
<evidence type="ECO:0000313" key="2">
    <source>
        <dbReference type="EMBL" id="GGA29648.1"/>
    </source>
</evidence>
<comment type="caution">
    <text evidence="2">The sequence shown here is derived from an EMBL/GenBank/DDBJ whole genome shotgun (WGS) entry which is preliminary data.</text>
</comment>